<dbReference type="InterPro" id="IPR038716">
    <property type="entry name" value="P1/P2_N_sf"/>
</dbReference>
<dbReference type="Gramene" id="QL07p040328:mrna">
    <property type="protein sequence ID" value="QL07p040328:mrna"/>
    <property type="gene ID" value="QL07p040328"/>
</dbReference>
<organism evidence="6 7">
    <name type="scientific">Quercus lobata</name>
    <name type="common">Valley oak</name>
    <dbReference type="NCBI Taxonomy" id="97700"/>
    <lineage>
        <taxon>Eukaryota</taxon>
        <taxon>Viridiplantae</taxon>
        <taxon>Streptophyta</taxon>
        <taxon>Embryophyta</taxon>
        <taxon>Tracheophyta</taxon>
        <taxon>Spermatophyta</taxon>
        <taxon>Magnoliopsida</taxon>
        <taxon>eudicotyledons</taxon>
        <taxon>Gunneridae</taxon>
        <taxon>Pentapetalae</taxon>
        <taxon>rosids</taxon>
        <taxon>fabids</taxon>
        <taxon>Fagales</taxon>
        <taxon>Fagaceae</taxon>
        <taxon>Quercus</taxon>
    </lineage>
</organism>
<dbReference type="AlphaFoldDB" id="A0A7N2M8A6"/>
<evidence type="ECO:0000313" key="6">
    <source>
        <dbReference type="EnsemblPlants" id="QL07p040328:mrna"/>
    </source>
</evidence>
<keyword evidence="4" id="KW-0689">Ribosomal protein</keyword>
<name>A0A7N2M8A6_QUELO</name>
<dbReference type="Proteomes" id="UP000594261">
    <property type="component" value="Chromosome 7"/>
</dbReference>
<dbReference type="GO" id="GO:0003735">
    <property type="term" value="F:structural constituent of ribosome"/>
    <property type="evidence" value="ECO:0007669"/>
    <property type="project" value="InterPro"/>
</dbReference>
<evidence type="ECO:0000256" key="3">
    <source>
        <dbReference type="ARBA" id="ARBA00011266"/>
    </source>
</evidence>
<dbReference type="CDD" id="cd05833">
    <property type="entry name" value="Ribosomal_P2"/>
    <property type="match status" value="1"/>
</dbReference>
<evidence type="ECO:0000313" key="7">
    <source>
        <dbReference type="Proteomes" id="UP000594261"/>
    </source>
</evidence>
<dbReference type="InterPro" id="IPR044076">
    <property type="entry name" value="Ribosomal_P2"/>
</dbReference>
<comment type="function">
    <text evidence="1">Plays an important role in the elongation step of protein synthesis.</text>
</comment>
<accession>A0A7N2M8A6</accession>
<proteinExistence type="inferred from homology"/>
<keyword evidence="7" id="KW-1185">Reference proteome</keyword>
<dbReference type="EMBL" id="LRBV02000007">
    <property type="status" value="NOT_ANNOTATED_CDS"/>
    <property type="molecule type" value="Genomic_DNA"/>
</dbReference>
<evidence type="ECO:0000256" key="2">
    <source>
        <dbReference type="ARBA" id="ARBA00005436"/>
    </source>
</evidence>
<evidence type="ECO:0000256" key="1">
    <source>
        <dbReference type="ARBA" id="ARBA00003362"/>
    </source>
</evidence>
<dbReference type="InParanoid" id="A0A7N2M8A6"/>
<evidence type="ECO:0000256" key="5">
    <source>
        <dbReference type="ARBA" id="ARBA00023274"/>
    </source>
</evidence>
<protein>
    <submittedName>
        <fullName evidence="6">Uncharacterized protein</fullName>
    </submittedName>
</protein>
<comment type="similarity">
    <text evidence="2">Belongs to the eukaryotic ribosomal protein P1/P2 family.</text>
</comment>
<comment type="subunit">
    <text evidence="3">P1 and P2 exist as dimers at the large ribosomal subunit.</text>
</comment>
<dbReference type="Gene3D" id="1.10.10.1410">
    <property type="match status" value="1"/>
</dbReference>
<dbReference type="GO" id="GO:0022625">
    <property type="term" value="C:cytosolic large ribosomal subunit"/>
    <property type="evidence" value="ECO:0007669"/>
    <property type="project" value="InterPro"/>
</dbReference>
<evidence type="ECO:0000256" key="4">
    <source>
        <dbReference type="ARBA" id="ARBA00022980"/>
    </source>
</evidence>
<reference evidence="6 7" key="1">
    <citation type="journal article" date="2016" name="G3 (Bethesda)">
        <title>First Draft Assembly and Annotation of the Genome of a California Endemic Oak Quercus lobata Nee (Fagaceae).</title>
        <authorList>
            <person name="Sork V.L."/>
            <person name="Fitz-Gibbon S.T."/>
            <person name="Puiu D."/>
            <person name="Crepeau M."/>
            <person name="Gugger P.F."/>
            <person name="Sherman R."/>
            <person name="Stevens K."/>
            <person name="Langley C.H."/>
            <person name="Pellegrini M."/>
            <person name="Salzberg S.L."/>
        </authorList>
    </citation>
    <scope>NUCLEOTIDE SEQUENCE [LARGE SCALE GENOMIC DNA]</scope>
    <source>
        <strain evidence="6 7">cv. SW786</strain>
    </source>
</reference>
<dbReference type="GO" id="GO:0002182">
    <property type="term" value="P:cytoplasmic translational elongation"/>
    <property type="evidence" value="ECO:0007669"/>
    <property type="project" value="InterPro"/>
</dbReference>
<reference evidence="6" key="2">
    <citation type="submission" date="2021-01" db="UniProtKB">
        <authorList>
            <consortium name="EnsemblPlants"/>
        </authorList>
    </citation>
    <scope>IDENTIFICATION</scope>
</reference>
<dbReference type="EnsemblPlants" id="QL07p040328:mrna">
    <property type="protein sequence ID" value="QL07p040328:mrna"/>
    <property type="gene ID" value="QL07p040328"/>
</dbReference>
<keyword evidence="5" id="KW-0687">Ribonucleoprotein</keyword>
<sequence length="129" mass="14400">MKVIAAYLLAVLGGNTTPSAEDIKNILGSVLYKWPMKARRVSSPLKLKKTSKFMSRGVKEEDETSLLVTRDMGDIGIDGWDDLKGGGEIEKERNGIWNWKRQGVVSLQRKGTSGHVFKLSKHTIHDFSL</sequence>